<sequence length="133" mass="14754">MKLTGFMIVVMFGLCASAKLAGSDIPYVEASIPPFGIPKPEPEPEPETKCENYIATDFARRVETWLNTMENALQNSPDIETSMWECIVDMENIIATDNFVLTVCTADPNAKFITIARKALDIHLDLCGARAQR</sequence>
<reference evidence="1" key="1">
    <citation type="journal article" date="2015" name="Nature">
        <title>Complex archaea that bridge the gap between prokaryotes and eukaryotes.</title>
        <authorList>
            <person name="Spang A."/>
            <person name="Saw J.H."/>
            <person name="Jorgensen S.L."/>
            <person name="Zaremba-Niedzwiedzka K."/>
            <person name="Martijn J."/>
            <person name="Lind A.E."/>
            <person name="van Eijk R."/>
            <person name="Schleper C."/>
            <person name="Guy L."/>
            <person name="Ettema T.J."/>
        </authorList>
    </citation>
    <scope>NUCLEOTIDE SEQUENCE</scope>
</reference>
<gene>
    <name evidence="1" type="ORF">LCGC14_1135900</name>
</gene>
<name>A0A0F9LZU7_9ZZZZ</name>
<dbReference type="AlphaFoldDB" id="A0A0F9LZU7"/>
<proteinExistence type="predicted"/>
<dbReference type="EMBL" id="LAZR01005353">
    <property type="protein sequence ID" value="KKN00635.1"/>
    <property type="molecule type" value="Genomic_DNA"/>
</dbReference>
<evidence type="ECO:0000313" key="1">
    <source>
        <dbReference type="EMBL" id="KKN00635.1"/>
    </source>
</evidence>
<organism evidence="1">
    <name type="scientific">marine sediment metagenome</name>
    <dbReference type="NCBI Taxonomy" id="412755"/>
    <lineage>
        <taxon>unclassified sequences</taxon>
        <taxon>metagenomes</taxon>
        <taxon>ecological metagenomes</taxon>
    </lineage>
</organism>
<protein>
    <submittedName>
        <fullName evidence="1">Uncharacterized protein</fullName>
    </submittedName>
</protein>
<comment type="caution">
    <text evidence="1">The sequence shown here is derived from an EMBL/GenBank/DDBJ whole genome shotgun (WGS) entry which is preliminary data.</text>
</comment>
<accession>A0A0F9LZU7</accession>